<accession>A0A165N0N3</accession>
<dbReference type="AlphaFoldDB" id="A0A165N0N3"/>
<proteinExistence type="predicted"/>
<keyword evidence="1" id="KW-1133">Transmembrane helix</keyword>
<gene>
    <name evidence="2" type="ORF">DAEQUDRAFT_730334</name>
</gene>
<organism evidence="2 3">
    <name type="scientific">Daedalea quercina L-15889</name>
    <dbReference type="NCBI Taxonomy" id="1314783"/>
    <lineage>
        <taxon>Eukaryota</taxon>
        <taxon>Fungi</taxon>
        <taxon>Dikarya</taxon>
        <taxon>Basidiomycota</taxon>
        <taxon>Agaricomycotina</taxon>
        <taxon>Agaricomycetes</taxon>
        <taxon>Polyporales</taxon>
        <taxon>Fomitopsis</taxon>
    </lineage>
</organism>
<protein>
    <submittedName>
        <fullName evidence="2">Uncharacterized protein</fullName>
    </submittedName>
</protein>
<feature type="transmembrane region" description="Helical" evidence="1">
    <location>
        <begin position="12"/>
        <end position="29"/>
    </location>
</feature>
<keyword evidence="3" id="KW-1185">Reference proteome</keyword>
<keyword evidence="1" id="KW-0472">Membrane</keyword>
<evidence type="ECO:0000313" key="3">
    <source>
        <dbReference type="Proteomes" id="UP000076727"/>
    </source>
</evidence>
<reference evidence="2 3" key="1">
    <citation type="journal article" date="2016" name="Mol. Biol. Evol.">
        <title>Comparative Genomics of Early-Diverging Mushroom-Forming Fungi Provides Insights into the Origins of Lignocellulose Decay Capabilities.</title>
        <authorList>
            <person name="Nagy L.G."/>
            <person name="Riley R."/>
            <person name="Tritt A."/>
            <person name="Adam C."/>
            <person name="Daum C."/>
            <person name="Floudas D."/>
            <person name="Sun H."/>
            <person name="Yadav J.S."/>
            <person name="Pangilinan J."/>
            <person name="Larsson K.H."/>
            <person name="Matsuura K."/>
            <person name="Barry K."/>
            <person name="Labutti K."/>
            <person name="Kuo R."/>
            <person name="Ohm R.A."/>
            <person name="Bhattacharya S.S."/>
            <person name="Shirouzu T."/>
            <person name="Yoshinaga Y."/>
            <person name="Martin F.M."/>
            <person name="Grigoriev I.V."/>
            <person name="Hibbett D.S."/>
        </authorList>
    </citation>
    <scope>NUCLEOTIDE SEQUENCE [LARGE SCALE GENOMIC DNA]</scope>
    <source>
        <strain evidence="2 3">L-15889</strain>
    </source>
</reference>
<keyword evidence="1" id="KW-0812">Transmembrane</keyword>
<sequence>MSVKEGYLTRRRGLSFLLESVLLATAILSHNAGQLVFWATVTIFVIVLGNHSRLYKRRI</sequence>
<dbReference type="Proteomes" id="UP000076727">
    <property type="component" value="Unassembled WGS sequence"/>
</dbReference>
<feature type="transmembrane region" description="Helical" evidence="1">
    <location>
        <begin position="35"/>
        <end position="55"/>
    </location>
</feature>
<name>A0A165N0N3_9APHY</name>
<evidence type="ECO:0000313" key="2">
    <source>
        <dbReference type="EMBL" id="KZT66360.1"/>
    </source>
</evidence>
<dbReference type="EMBL" id="KV429090">
    <property type="protein sequence ID" value="KZT66360.1"/>
    <property type="molecule type" value="Genomic_DNA"/>
</dbReference>
<evidence type="ECO:0000256" key="1">
    <source>
        <dbReference type="SAM" id="Phobius"/>
    </source>
</evidence>